<evidence type="ECO:0000313" key="2">
    <source>
        <dbReference type="Proteomes" id="UP000651452"/>
    </source>
</evidence>
<reference evidence="1" key="1">
    <citation type="submission" date="2018-12" db="EMBL/GenBank/DDBJ databases">
        <authorList>
            <person name="Syme R.A."/>
            <person name="Farfan-Caceres L."/>
            <person name="Lichtenzveig J."/>
        </authorList>
    </citation>
    <scope>NUCLEOTIDE SEQUENCE</scope>
    <source>
        <strain evidence="1">Al4</strain>
    </source>
</reference>
<name>A0A8H7MHK7_9PLEO</name>
<reference evidence="1" key="2">
    <citation type="submission" date="2020-09" db="EMBL/GenBank/DDBJ databases">
        <title>Reference genome assembly for Australian Ascochyta lentis isolate Al4.</title>
        <authorList>
            <person name="Lee R.C."/>
            <person name="Farfan-Caceres L.M."/>
            <person name="Debler J.W."/>
            <person name="Williams A.H."/>
            <person name="Henares B.M."/>
        </authorList>
    </citation>
    <scope>NUCLEOTIDE SEQUENCE</scope>
    <source>
        <strain evidence="1">Al4</strain>
    </source>
</reference>
<gene>
    <name evidence="1" type="ORF">EKO04_006938</name>
</gene>
<dbReference type="AlphaFoldDB" id="A0A8H7MHK7"/>
<comment type="caution">
    <text evidence="1">The sequence shown here is derived from an EMBL/GenBank/DDBJ whole genome shotgun (WGS) entry which is preliminary data.</text>
</comment>
<evidence type="ECO:0008006" key="3">
    <source>
        <dbReference type="Google" id="ProtNLM"/>
    </source>
</evidence>
<dbReference type="InterPro" id="IPR032675">
    <property type="entry name" value="LRR_dom_sf"/>
</dbReference>
<dbReference type="OrthoDB" id="2520703at2759"/>
<dbReference type="Proteomes" id="UP000651452">
    <property type="component" value="Unassembled WGS sequence"/>
</dbReference>
<keyword evidence="2" id="KW-1185">Reference proteome</keyword>
<dbReference type="SUPFAM" id="SSF52047">
    <property type="entry name" value="RNI-like"/>
    <property type="match status" value="1"/>
</dbReference>
<sequence length="447" mass="50552">MPSLYDLPDEILLEIARGLQAIRSYETQSVAFKHKGTEKGRQRENHIRQKALHSLCLTSHRLRCISLPTLYASSITCATWSGLKQLRLFHRTISSSEKALNQSKSLKGYVQYVENRLADYLGNSLHDDEIFQEKSAFGYFHLLSKVVLCAPNLEHLCVVSLEHGEVSFWDHLLAKSHPSTRLVGHGLGKLRYLSIQIHAHAWPTVPGAAVFERISLTLRSFAMLSELRVSGATTNREFELVSRPQKVPNLQRLDLTECCLEMSEVADLLSACKDVRHFTCRWAYLQGARSGPSELRTALLAHTDILESLALDTREIRYDPNIELEPKVLGSLRALKSLKSLEICETGFSSCDLSLLDFPDQRLDPGLSMLLPRSLERMTLLARGDFNHYDEDVLEDAFCLWQLAHDRMTTLPHLKALCIVARHDLSAPGLVKVFKKAGVQFHIEMED</sequence>
<protein>
    <recommendedName>
        <fullName evidence="3">F-box domain-containing protein</fullName>
    </recommendedName>
</protein>
<accession>A0A8H7MHK7</accession>
<organism evidence="1 2">
    <name type="scientific">Ascochyta lentis</name>
    <dbReference type="NCBI Taxonomy" id="205686"/>
    <lineage>
        <taxon>Eukaryota</taxon>
        <taxon>Fungi</taxon>
        <taxon>Dikarya</taxon>
        <taxon>Ascomycota</taxon>
        <taxon>Pezizomycotina</taxon>
        <taxon>Dothideomycetes</taxon>
        <taxon>Pleosporomycetidae</taxon>
        <taxon>Pleosporales</taxon>
        <taxon>Pleosporineae</taxon>
        <taxon>Didymellaceae</taxon>
        <taxon>Ascochyta</taxon>
    </lineage>
</organism>
<dbReference type="Gene3D" id="3.80.10.10">
    <property type="entry name" value="Ribonuclease Inhibitor"/>
    <property type="match status" value="1"/>
</dbReference>
<proteinExistence type="predicted"/>
<dbReference type="EMBL" id="RZGK01000012">
    <property type="protein sequence ID" value="KAF9695273.1"/>
    <property type="molecule type" value="Genomic_DNA"/>
</dbReference>
<evidence type="ECO:0000313" key="1">
    <source>
        <dbReference type="EMBL" id="KAF9695273.1"/>
    </source>
</evidence>